<feature type="signal peptide" evidence="1">
    <location>
        <begin position="1"/>
        <end position="18"/>
    </location>
</feature>
<organism evidence="2 3">
    <name type="scientific">Metarhizium robertsii</name>
    <dbReference type="NCBI Taxonomy" id="568076"/>
    <lineage>
        <taxon>Eukaryota</taxon>
        <taxon>Fungi</taxon>
        <taxon>Dikarya</taxon>
        <taxon>Ascomycota</taxon>
        <taxon>Pezizomycotina</taxon>
        <taxon>Sordariomycetes</taxon>
        <taxon>Hypocreomycetidae</taxon>
        <taxon>Hypocreales</taxon>
        <taxon>Clavicipitaceae</taxon>
        <taxon>Metarhizium</taxon>
    </lineage>
</organism>
<dbReference type="EMBL" id="JELW01000079">
    <property type="protein sequence ID" value="EXU95476.1"/>
    <property type="molecule type" value="Genomic_DNA"/>
</dbReference>
<reference evidence="2 3" key="1">
    <citation type="submission" date="2014-02" db="EMBL/GenBank/DDBJ databases">
        <title>The genome sequence of the entomopathogenic fungus Metarhizium robertsii ARSEF 2575.</title>
        <authorList>
            <person name="Giuliano Garisto Donzelli B."/>
            <person name="Roe B.A."/>
            <person name="Macmil S.L."/>
            <person name="Krasnoff S.B."/>
            <person name="Gibson D.M."/>
        </authorList>
    </citation>
    <scope>NUCLEOTIDE SEQUENCE [LARGE SCALE GENOMIC DNA]</scope>
    <source>
        <strain evidence="2 3">ARSEF 2575</strain>
    </source>
</reference>
<dbReference type="Proteomes" id="UP000030151">
    <property type="component" value="Unassembled WGS sequence"/>
</dbReference>
<evidence type="ECO:0000313" key="2">
    <source>
        <dbReference type="EMBL" id="EXU95476.1"/>
    </source>
</evidence>
<accession>A0A014MW38</accession>
<keyword evidence="1" id="KW-0732">Signal</keyword>
<dbReference type="AlphaFoldDB" id="A0A014MW38"/>
<comment type="caution">
    <text evidence="2">The sequence shown here is derived from an EMBL/GenBank/DDBJ whole genome shotgun (WGS) entry which is preliminary data.</text>
</comment>
<name>A0A014MW38_9HYPO</name>
<protein>
    <submittedName>
        <fullName evidence="2">Uncharacterized protein</fullName>
    </submittedName>
</protein>
<evidence type="ECO:0000256" key="1">
    <source>
        <dbReference type="SAM" id="SignalP"/>
    </source>
</evidence>
<proteinExistence type="predicted"/>
<sequence length="93" mass="10147">MLLANLLVLATAAVGAVAQYDDVLYDYDEAQSIPRPAAYETLVEYFKSIRVNTGYGCLLYTGPGCTGKVLPPLKPDCHDLSPYARSVKCFPEN</sequence>
<feature type="chain" id="PRO_5001473770" evidence="1">
    <location>
        <begin position="19"/>
        <end position="93"/>
    </location>
</feature>
<gene>
    <name evidence="2" type="ORF">X797_011460</name>
</gene>
<dbReference type="HOGENOM" id="CLU_2400155_0_0_1"/>
<evidence type="ECO:0000313" key="3">
    <source>
        <dbReference type="Proteomes" id="UP000030151"/>
    </source>
</evidence>